<evidence type="ECO:0000256" key="1">
    <source>
        <dbReference type="ARBA" id="ARBA00004651"/>
    </source>
</evidence>
<evidence type="ECO:0000256" key="8">
    <source>
        <dbReference type="SAM" id="Phobius"/>
    </source>
</evidence>
<dbReference type="GO" id="GO:0005886">
    <property type="term" value="C:plasma membrane"/>
    <property type="evidence" value="ECO:0007669"/>
    <property type="project" value="UniProtKB-SubCell"/>
</dbReference>
<reference evidence="11" key="1">
    <citation type="submission" date="2017-10" db="EMBL/GenBank/DDBJ databases">
        <authorList>
            <person name="Frank J."/>
        </authorList>
    </citation>
    <scope>NUCLEOTIDE SEQUENCE [LARGE SCALE GENOMIC DNA]</scope>
</reference>
<feature type="domain" description="Polysaccharide chain length determinant N-terminal" evidence="9">
    <location>
        <begin position="8"/>
        <end position="94"/>
    </location>
</feature>
<dbReference type="PANTHER" id="PTHR32309:SF13">
    <property type="entry name" value="FERRIC ENTEROBACTIN TRANSPORT PROTEIN FEPE"/>
    <property type="match status" value="1"/>
</dbReference>
<dbReference type="GO" id="GO:0005524">
    <property type="term" value="F:ATP binding"/>
    <property type="evidence" value="ECO:0007669"/>
    <property type="project" value="UniProtKB-KW"/>
</dbReference>
<evidence type="ECO:0000313" key="10">
    <source>
        <dbReference type="EMBL" id="SOH03068.1"/>
    </source>
</evidence>
<evidence type="ECO:0000256" key="4">
    <source>
        <dbReference type="ARBA" id="ARBA00022741"/>
    </source>
</evidence>
<sequence length="557" mass="62482">MNSNLSTLRDYLRVVFRHKAVIITTFITVIISVFVGLELRTPVYEAQVKILVSAQKQIDSPYYRGFGAYEQSEASLTQSEIVISNPVIERAVRALNLHERPPDYEKNYCSSLKAYLIDLRLKMSKLKSDIVSSENESLSYSDLNDNRQIRILHTKGELANPSGNIHEQPYAFRKAVERLKRNIIAEPIRGTLLFTIHATDFNPQSAAMIANVVSRSYIIFDLEQQLAELQLKYGEKQPIVVQLRENIEKLTQNLTGATLPDIEAIGPASVKIIEQALVPLRSTSDKKKISIVLAFFMSIFLGIMFAFGLEYIDHTFKSPRDVETFLNLPLLGAIPKKWFRNKSLLRNTKKATVLNSSYHDLSDQIYLLMKDKKLKALLITAVSHLEGSTTIVANIGLSLAREGHKVLVIDANLKSPEIHEMFKIPNKSGLTHVLEGKIALEEAIKEIDCNLSVLTAGNTTLNPTLLFDSTRMANTIKEAKGKYGFVFVDYANLRNSHDADILSSSLDGTVLVVNESKTKHPVIKALIAPLVQKKANIIGAILNNRTFVIPRILYKRL</sequence>
<dbReference type="InterPro" id="IPR027417">
    <property type="entry name" value="P-loop_NTPase"/>
</dbReference>
<gene>
    <name evidence="10" type="primary">exoP_1</name>
    <name evidence="10" type="ORF">KSMBR1_0554</name>
</gene>
<dbReference type="PANTHER" id="PTHR32309">
    <property type="entry name" value="TYROSINE-PROTEIN KINASE"/>
    <property type="match status" value="1"/>
</dbReference>
<dbReference type="RefSeq" id="WP_230408033.1">
    <property type="nucleotide sequence ID" value="NZ_LT934425.1"/>
</dbReference>
<dbReference type="EMBL" id="LT934425">
    <property type="protein sequence ID" value="SOH03068.1"/>
    <property type="molecule type" value="Genomic_DNA"/>
</dbReference>
<evidence type="ECO:0000256" key="5">
    <source>
        <dbReference type="ARBA" id="ARBA00022840"/>
    </source>
</evidence>
<keyword evidence="2" id="KW-1003">Cell membrane</keyword>
<dbReference type="AlphaFoldDB" id="A0A2C9CBW6"/>
<comment type="subcellular location">
    <subcellularLocation>
        <location evidence="1">Cell membrane</location>
        <topology evidence="1">Multi-pass membrane protein</topology>
    </subcellularLocation>
</comment>
<dbReference type="InterPro" id="IPR005702">
    <property type="entry name" value="Wzc-like_C"/>
</dbReference>
<feature type="transmembrane region" description="Helical" evidence="8">
    <location>
        <begin position="289"/>
        <end position="309"/>
    </location>
</feature>
<evidence type="ECO:0000256" key="3">
    <source>
        <dbReference type="ARBA" id="ARBA00022692"/>
    </source>
</evidence>
<dbReference type="Gene3D" id="3.40.50.300">
    <property type="entry name" value="P-loop containing nucleotide triphosphate hydrolases"/>
    <property type="match status" value="1"/>
</dbReference>
<feature type="transmembrane region" description="Helical" evidence="8">
    <location>
        <begin position="20"/>
        <end position="39"/>
    </location>
</feature>
<keyword evidence="4" id="KW-0547">Nucleotide-binding</keyword>
<keyword evidence="6 8" id="KW-1133">Transmembrane helix</keyword>
<dbReference type="GO" id="GO:0004713">
    <property type="term" value="F:protein tyrosine kinase activity"/>
    <property type="evidence" value="ECO:0007669"/>
    <property type="project" value="TreeGrafter"/>
</dbReference>
<dbReference type="Proteomes" id="UP000221734">
    <property type="component" value="Chromosome Kuenenia_stuttgartiensis_MBR1"/>
</dbReference>
<dbReference type="InterPro" id="IPR003856">
    <property type="entry name" value="LPS_length_determ_N"/>
</dbReference>
<protein>
    <recommendedName>
        <fullName evidence="9">Polysaccharide chain length determinant N-terminal domain-containing protein</fullName>
    </recommendedName>
</protein>
<keyword evidence="5" id="KW-0067">ATP-binding</keyword>
<keyword evidence="11" id="KW-1185">Reference proteome</keyword>
<evidence type="ECO:0000256" key="7">
    <source>
        <dbReference type="ARBA" id="ARBA00023136"/>
    </source>
</evidence>
<accession>A0A2C9CBW6</accession>
<dbReference type="KEGG" id="kst:KSMBR1_0554"/>
<evidence type="ECO:0000256" key="6">
    <source>
        <dbReference type="ARBA" id="ARBA00022989"/>
    </source>
</evidence>
<dbReference type="Pfam" id="PF02706">
    <property type="entry name" value="Wzz"/>
    <property type="match status" value="1"/>
</dbReference>
<evidence type="ECO:0000256" key="2">
    <source>
        <dbReference type="ARBA" id="ARBA00022475"/>
    </source>
</evidence>
<dbReference type="NCBIfam" id="TIGR01007">
    <property type="entry name" value="eps_fam"/>
    <property type="match status" value="1"/>
</dbReference>
<keyword evidence="3 8" id="KW-0812">Transmembrane</keyword>
<dbReference type="InterPro" id="IPR050445">
    <property type="entry name" value="Bact_polysacc_biosynth/exp"/>
</dbReference>
<proteinExistence type="predicted"/>
<dbReference type="SUPFAM" id="SSF52540">
    <property type="entry name" value="P-loop containing nucleoside triphosphate hydrolases"/>
    <property type="match status" value="1"/>
</dbReference>
<evidence type="ECO:0000313" key="11">
    <source>
        <dbReference type="Proteomes" id="UP000221734"/>
    </source>
</evidence>
<dbReference type="CDD" id="cd05387">
    <property type="entry name" value="BY-kinase"/>
    <property type="match status" value="1"/>
</dbReference>
<keyword evidence="7 8" id="KW-0472">Membrane</keyword>
<name>A0A2C9CBW6_KUEST</name>
<organism evidence="10 11">
    <name type="scientific">Kuenenia stuttgartiensis</name>
    <dbReference type="NCBI Taxonomy" id="174633"/>
    <lineage>
        <taxon>Bacteria</taxon>
        <taxon>Pseudomonadati</taxon>
        <taxon>Planctomycetota</taxon>
        <taxon>Candidatus Brocadiia</taxon>
        <taxon>Candidatus Brocadiales</taxon>
        <taxon>Candidatus Brocadiaceae</taxon>
        <taxon>Candidatus Kuenenia</taxon>
    </lineage>
</organism>
<evidence type="ECO:0000259" key="9">
    <source>
        <dbReference type="Pfam" id="PF02706"/>
    </source>
</evidence>